<reference evidence="2 3" key="1">
    <citation type="submission" date="2019-05" db="EMBL/GenBank/DDBJ databases">
        <title>Whole genome sequence analysis of Cupriavidus campinensis S14E4C strain.</title>
        <authorList>
            <person name="Abbaszade G."/>
            <person name="Szabo A."/>
            <person name="Toumi M."/>
            <person name="Toth E."/>
        </authorList>
    </citation>
    <scope>NUCLEOTIDE SEQUENCE [LARGE SCALE GENOMIC DNA]</scope>
    <source>
        <strain evidence="2 3">S14E4C</strain>
    </source>
</reference>
<evidence type="ECO:0000313" key="3">
    <source>
        <dbReference type="Proteomes" id="UP000318943"/>
    </source>
</evidence>
<dbReference type="EMBL" id="VCIZ01000012">
    <property type="protein sequence ID" value="TSP11111.1"/>
    <property type="molecule type" value="Genomic_DNA"/>
</dbReference>
<dbReference type="Proteomes" id="UP000318943">
    <property type="component" value="Unassembled WGS sequence"/>
</dbReference>
<comment type="caution">
    <text evidence="2">The sequence shown here is derived from an EMBL/GenBank/DDBJ whole genome shotgun (WGS) entry which is preliminary data.</text>
</comment>
<evidence type="ECO:0000313" key="2">
    <source>
        <dbReference type="EMBL" id="TSP11111.1"/>
    </source>
</evidence>
<feature type="signal peptide" evidence="1">
    <location>
        <begin position="1"/>
        <end position="23"/>
    </location>
</feature>
<accession>A0ABY3EJY4</accession>
<keyword evidence="3" id="KW-1185">Reference proteome</keyword>
<organism evidence="2 3">
    <name type="scientific">Cupriavidus campinensis</name>
    <dbReference type="NCBI Taxonomy" id="151783"/>
    <lineage>
        <taxon>Bacteria</taxon>
        <taxon>Pseudomonadati</taxon>
        <taxon>Pseudomonadota</taxon>
        <taxon>Betaproteobacteria</taxon>
        <taxon>Burkholderiales</taxon>
        <taxon>Burkholderiaceae</taxon>
        <taxon>Cupriavidus</taxon>
    </lineage>
</organism>
<keyword evidence="1" id="KW-0732">Signal</keyword>
<evidence type="ECO:0000256" key="1">
    <source>
        <dbReference type="SAM" id="SignalP"/>
    </source>
</evidence>
<name>A0ABY3EJY4_9BURK</name>
<gene>
    <name evidence="2" type="ORF">FGG12_19920</name>
</gene>
<proteinExistence type="predicted"/>
<protein>
    <submittedName>
        <fullName evidence="2">Uncharacterized protein</fullName>
    </submittedName>
</protein>
<sequence length="66" mass="7317">MMKFFLHALGGAVALGLSLSAVAGPDWYVIEKARNAKRAEAQQQKQQTEDHAAMMQKCREMLGQPK</sequence>
<feature type="chain" id="PRO_5047232821" evidence="1">
    <location>
        <begin position="24"/>
        <end position="66"/>
    </location>
</feature>